<name>A0A1G7P0H0_9SPHN</name>
<organism evidence="2 3">
    <name type="scientific">Sphingomonas carotinifaciens</name>
    <dbReference type="NCBI Taxonomy" id="1166323"/>
    <lineage>
        <taxon>Bacteria</taxon>
        <taxon>Pseudomonadati</taxon>
        <taxon>Pseudomonadota</taxon>
        <taxon>Alphaproteobacteria</taxon>
        <taxon>Sphingomonadales</taxon>
        <taxon>Sphingomonadaceae</taxon>
        <taxon>Sphingomonas</taxon>
    </lineage>
</organism>
<accession>A0A1G7P0H0</accession>
<protein>
    <submittedName>
        <fullName evidence="2">Uncharacterized protein</fullName>
    </submittedName>
</protein>
<dbReference type="EMBL" id="WSUT01000005">
    <property type="protein sequence ID" value="MWC44711.1"/>
    <property type="molecule type" value="Genomic_DNA"/>
</dbReference>
<evidence type="ECO:0000313" key="4">
    <source>
        <dbReference type="Proteomes" id="UP000436801"/>
    </source>
</evidence>
<proteinExistence type="predicted"/>
<evidence type="ECO:0000313" key="3">
    <source>
        <dbReference type="Proteomes" id="UP000323502"/>
    </source>
</evidence>
<keyword evidence="3" id="KW-1185">Reference proteome</keyword>
<reference evidence="1 4" key="2">
    <citation type="submission" date="2019-12" db="EMBL/GenBank/DDBJ databases">
        <authorList>
            <person name="Zheng J."/>
        </authorList>
    </citation>
    <scope>NUCLEOTIDE SEQUENCE [LARGE SCALE GENOMIC DNA]</scope>
    <source>
        <strain evidence="1 4">DSM 27347</strain>
    </source>
</reference>
<dbReference type="AlphaFoldDB" id="A0A1G7P0H0"/>
<dbReference type="OrthoDB" id="7577906at2"/>
<reference evidence="2 3" key="1">
    <citation type="submission" date="2016-10" db="EMBL/GenBank/DDBJ databases">
        <authorList>
            <person name="Varghese N."/>
            <person name="Submissions S."/>
        </authorList>
    </citation>
    <scope>NUCLEOTIDE SEQUENCE [LARGE SCALE GENOMIC DNA]</scope>
    <source>
        <strain evidence="2 3">S7-754</strain>
    </source>
</reference>
<dbReference type="RefSeq" id="WP_149682850.1">
    <property type="nucleotide sequence ID" value="NZ_FNBI01000006.1"/>
</dbReference>
<sequence>MFITTKPFSREQRPAPQAALIDNLFAPEIFVSGIAGFALLADALHLTLDTARYDHSQPSPVLERVVVGRLVLPIGSAQALVTTLNAFLEQNGLSPSKAAAAGGTFQ</sequence>
<gene>
    <name evidence="1" type="ORF">GQR91_13770</name>
    <name evidence="2" type="ORF">SAMN05216557_10614</name>
</gene>
<dbReference type="Proteomes" id="UP000436801">
    <property type="component" value="Unassembled WGS sequence"/>
</dbReference>
<dbReference type="EMBL" id="FNBI01000006">
    <property type="protein sequence ID" value="SDF79724.1"/>
    <property type="molecule type" value="Genomic_DNA"/>
</dbReference>
<evidence type="ECO:0000313" key="1">
    <source>
        <dbReference type="EMBL" id="MWC44711.1"/>
    </source>
</evidence>
<dbReference type="Proteomes" id="UP000323502">
    <property type="component" value="Unassembled WGS sequence"/>
</dbReference>
<evidence type="ECO:0000313" key="2">
    <source>
        <dbReference type="EMBL" id="SDF79724.1"/>
    </source>
</evidence>